<sequence>MSLNSTTETILLPSRLGSALGGIIAFFFIIFGLLGDALIITAILSKKDLRKNLINIFIVSLQLNDIFNIGFNQFLVGLSYTFMKWYGPYIICEIFVYTSIICTGSLLWHHALISIHRYLVVVCNFNINKNGKSPKIYIIVSIILSRLIPVLVCTPAFLNQHMTVYSPIALRCMLAPNVSGFQNLLIVLINMLLPCLIVIICFAYIFAKVRNVSKNIRHKPNHQFSKTACLNSSNLKREIKITKMFAIIFTVFLFGYLPYGIIRLVDKDNDLHPDFYVFLTVLFILSISISPIVYGLMNTQIKNQCVAIISKIFQCKQKEKVKSQKIVGVVEPQNEDFQIKKKSFLARVSSTRKNEVESMIKREDSRDEYVAKSSENDSCHKNKLSISSVSISSTNSIKNKKLVKKSQDDYCKYVLLDSNQIQTNQKHSSKESLDNNDNISSNKIALLDDDGGVYKGPP</sequence>
<feature type="transmembrane region" description="Helical" evidence="10">
    <location>
        <begin position="56"/>
        <end position="80"/>
    </location>
</feature>
<comment type="subcellular location">
    <subcellularLocation>
        <location evidence="1">Cell membrane</location>
        <topology evidence="1">Multi-pass membrane protein</topology>
    </subcellularLocation>
</comment>
<evidence type="ECO:0000256" key="7">
    <source>
        <dbReference type="ARBA" id="ARBA00023170"/>
    </source>
</evidence>
<dbReference type="Proteomes" id="UP000663879">
    <property type="component" value="Unassembled WGS sequence"/>
</dbReference>
<feature type="transmembrane region" description="Helical" evidence="10">
    <location>
        <begin position="86"/>
        <end position="108"/>
    </location>
</feature>
<keyword evidence="5" id="KW-0297">G-protein coupled receptor</keyword>
<dbReference type="InterPro" id="IPR000276">
    <property type="entry name" value="GPCR_Rhodpsn"/>
</dbReference>
<dbReference type="SUPFAM" id="SSF81321">
    <property type="entry name" value="Family A G protein-coupled receptor-like"/>
    <property type="match status" value="1"/>
</dbReference>
<dbReference type="PANTHER" id="PTHR24228:SF74">
    <property type="entry name" value="G-PROTEIN COUPLED RECEPTORS FAMILY 1 PROFILE DOMAIN-CONTAINING PROTEIN"/>
    <property type="match status" value="1"/>
</dbReference>
<dbReference type="PANTHER" id="PTHR24228">
    <property type="entry name" value="B2 BRADYKININ RECEPTOR/ANGIOTENSIN II RECEPTOR"/>
    <property type="match status" value="1"/>
</dbReference>
<feature type="transmembrane region" description="Helical" evidence="10">
    <location>
        <begin position="244"/>
        <end position="263"/>
    </location>
</feature>
<dbReference type="EMBL" id="CAJNOC010001827">
    <property type="protein sequence ID" value="CAF0893951.1"/>
    <property type="molecule type" value="Genomic_DNA"/>
</dbReference>
<evidence type="ECO:0000256" key="1">
    <source>
        <dbReference type="ARBA" id="ARBA00004651"/>
    </source>
</evidence>
<comment type="caution">
    <text evidence="12">The sequence shown here is derived from an EMBL/GenBank/DDBJ whole genome shotgun (WGS) entry which is preliminary data.</text>
</comment>
<dbReference type="PROSITE" id="PS50262">
    <property type="entry name" value="G_PROTEIN_RECEP_F1_2"/>
    <property type="match status" value="1"/>
</dbReference>
<dbReference type="Gene3D" id="1.20.1070.10">
    <property type="entry name" value="Rhodopsin 7-helix transmembrane proteins"/>
    <property type="match status" value="1"/>
</dbReference>
<name>A0A813Z585_9BILA</name>
<evidence type="ECO:0000256" key="9">
    <source>
        <dbReference type="SAM" id="MobiDB-lite"/>
    </source>
</evidence>
<evidence type="ECO:0000256" key="2">
    <source>
        <dbReference type="ARBA" id="ARBA00022475"/>
    </source>
</evidence>
<evidence type="ECO:0000256" key="4">
    <source>
        <dbReference type="ARBA" id="ARBA00022989"/>
    </source>
</evidence>
<evidence type="ECO:0000256" key="5">
    <source>
        <dbReference type="ARBA" id="ARBA00023040"/>
    </source>
</evidence>
<gene>
    <name evidence="12" type="ORF">OXX778_LOCUS11053</name>
</gene>
<dbReference type="OrthoDB" id="10044919at2759"/>
<dbReference type="PRINTS" id="PR00237">
    <property type="entry name" value="GPCRRHODOPSN"/>
</dbReference>
<evidence type="ECO:0000313" key="12">
    <source>
        <dbReference type="EMBL" id="CAF0893951.1"/>
    </source>
</evidence>
<keyword evidence="3 10" id="KW-0812">Transmembrane</keyword>
<evidence type="ECO:0000313" key="13">
    <source>
        <dbReference type="Proteomes" id="UP000663879"/>
    </source>
</evidence>
<keyword evidence="7" id="KW-0675">Receptor</keyword>
<evidence type="ECO:0000256" key="10">
    <source>
        <dbReference type="SAM" id="Phobius"/>
    </source>
</evidence>
<keyword evidence="4 10" id="KW-1133">Transmembrane helix</keyword>
<proteinExistence type="predicted"/>
<feature type="transmembrane region" description="Helical" evidence="10">
    <location>
        <begin position="275"/>
        <end position="294"/>
    </location>
</feature>
<evidence type="ECO:0000256" key="3">
    <source>
        <dbReference type="ARBA" id="ARBA00022692"/>
    </source>
</evidence>
<feature type="transmembrane region" description="Helical" evidence="10">
    <location>
        <begin position="136"/>
        <end position="158"/>
    </location>
</feature>
<keyword evidence="8" id="KW-0807">Transducer</keyword>
<feature type="transmembrane region" description="Helical" evidence="10">
    <location>
        <begin position="184"/>
        <end position="207"/>
    </location>
</feature>
<accession>A0A813Z585</accession>
<keyword evidence="2" id="KW-1003">Cell membrane</keyword>
<dbReference type="Pfam" id="PF00001">
    <property type="entry name" value="7tm_1"/>
    <property type="match status" value="1"/>
</dbReference>
<dbReference type="AlphaFoldDB" id="A0A813Z585"/>
<feature type="domain" description="G-protein coupled receptors family 1 profile" evidence="11">
    <location>
        <begin position="35"/>
        <end position="294"/>
    </location>
</feature>
<organism evidence="12 13">
    <name type="scientific">Brachionus calyciflorus</name>
    <dbReference type="NCBI Taxonomy" id="104777"/>
    <lineage>
        <taxon>Eukaryota</taxon>
        <taxon>Metazoa</taxon>
        <taxon>Spiralia</taxon>
        <taxon>Gnathifera</taxon>
        <taxon>Rotifera</taxon>
        <taxon>Eurotatoria</taxon>
        <taxon>Monogononta</taxon>
        <taxon>Pseudotrocha</taxon>
        <taxon>Ploima</taxon>
        <taxon>Brachionidae</taxon>
        <taxon>Brachionus</taxon>
    </lineage>
</organism>
<dbReference type="InterPro" id="IPR017452">
    <property type="entry name" value="GPCR_Rhodpsn_7TM"/>
</dbReference>
<dbReference type="CDD" id="cd00637">
    <property type="entry name" value="7tm_classA_rhodopsin-like"/>
    <property type="match status" value="1"/>
</dbReference>
<protein>
    <recommendedName>
        <fullName evidence="11">G-protein coupled receptors family 1 profile domain-containing protein</fullName>
    </recommendedName>
</protein>
<dbReference type="GO" id="GO:0004930">
    <property type="term" value="F:G protein-coupled receptor activity"/>
    <property type="evidence" value="ECO:0007669"/>
    <property type="project" value="UniProtKB-KW"/>
</dbReference>
<reference evidence="12" key="1">
    <citation type="submission" date="2021-02" db="EMBL/GenBank/DDBJ databases">
        <authorList>
            <person name="Nowell W R."/>
        </authorList>
    </citation>
    <scope>NUCLEOTIDE SEQUENCE</scope>
    <source>
        <strain evidence="12">Ploen Becks lab</strain>
    </source>
</reference>
<evidence type="ECO:0000256" key="8">
    <source>
        <dbReference type="ARBA" id="ARBA00023224"/>
    </source>
</evidence>
<keyword evidence="6 10" id="KW-0472">Membrane</keyword>
<feature type="transmembrane region" description="Helical" evidence="10">
    <location>
        <begin position="20"/>
        <end position="44"/>
    </location>
</feature>
<keyword evidence="13" id="KW-1185">Reference proteome</keyword>
<evidence type="ECO:0000259" key="11">
    <source>
        <dbReference type="PROSITE" id="PS50262"/>
    </source>
</evidence>
<evidence type="ECO:0000256" key="6">
    <source>
        <dbReference type="ARBA" id="ARBA00023136"/>
    </source>
</evidence>
<dbReference type="GO" id="GO:0005886">
    <property type="term" value="C:plasma membrane"/>
    <property type="evidence" value="ECO:0007669"/>
    <property type="project" value="UniProtKB-SubCell"/>
</dbReference>
<feature type="region of interest" description="Disordered" evidence="9">
    <location>
        <begin position="423"/>
        <end position="458"/>
    </location>
</feature>